<evidence type="ECO:0000313" key="10">
    <source>
        <dbReference type="EMBL" id="WEG23719.1"/>
    </source>
</evidence>
<proteinExistence type="inferred from homology"/>
<geneLocation type="mitochondrion" evidence="10"/>
<evidence type="ECO:0000256" key="9">
    <source>
        <dbReference type="RuleBase" id="RU003640"/>
    </source>
</evidence>
<evidence type="ECO:0000256" key="6">
    <source>
        <dbReference type="ARBA" id="ARBA00022989"/>
    </source>
</evidence>
<dbReference type="EMBL" id="OQ078742">
    <property type="protein sequence ID" value="WEG23719.1"/>
    <property type="molecule type" value="Genomic_DNA"/>
</dbReference>
<reference evidence="10" key="1">
    <citation type="submission" date="2022-12" db="EMBL/GenBank/DDBJ databases">
        <title>ORFanes in mitochondrial genomes of marine polychaete Polydora.</title>
        <authorList>
            <person name="Selifanova M."/>
            <person name="Demianchenko O."/>
            <person name="Noskova E."/>
            <person name="Pitikov E."/>
            <person name="Skvortsov D."/>
            <person name="Apel P."/>
            <person name="Drozd J."/>
            <person name="Kolodyazhnaya E."/>
            <person name="Vatolkina N."/>
            <person name="Ezhova M."/>
            <person name="Tzetlin A."/>
            <person name="Neretina T."/>
            <person name="Knorre D."/>
        </authorList>
    </citation>
    <scope>NUCLEOTIDE SEQUENCE</scope>
</reference>
<comment type="function">
    <text evidence="9">Core subunit of the mitochondrial membrane respiratory chain NADH dehydrogenase (Complex I) which catalyzes electron transfer from NADH through the respiratory chain, using ubiquinone as an electron acceptor. Essential for the catalytic activity of complex I.</text>
</comment>
<evidence type="ECO:0000256" key="4">
    <source>
        <dbReference type="ARBA" id="ARBA00022448"/>
    </source>
</evidence>
<keyword evidence="9" id="KW-0679">Respiratory chain</keyword>
<sequence length="119" mass="13829">MFWEILIISLSLSSILMALMIFLGMTPPQTKLTTDKTKPIECGFEDRLKGSRSPFSLYFFILSVLFLVFDVETVLLFPIPLALNLYQDFYLSLSMYWFLLVLLMGLIHETRQGALRWAH</sequence>
<dbReference type="InterPro" id="IPR000440">
    <property type="entry name" value="NADH_UbQ/plastoQ_OxRdtase_su3"/>
</dbReference>
<feature type="transmembrane region" description="Helical" evidence="9">
    <location>
        <begin position="89"/>
        <end position="107"/>
    </location>
</feature>
<evidence type="ECO:0000256" key="2">
    <source>
        <dbReference type="ARBA" id="ARBA00008472"/>
    </source>
</evidence>
<evidence type="ECO:0000256" key="8">
    <source>
        <dbReference type="ARBA" id="ARBA00049551"/>
    </source>
</evidence>
<evidence type="ECO:0000256" key="7">
    <source>
        <dbReference type="ARBA" id="ARBA00023136"/>
    </source>
</evidence>
<keyword evidence="9" id="KW-0830">Ubiquinone</keyword>
<dbReference type="PANTHER" id="PTHR11058">
    <property type="entry name" value="NADH-UBIQUINONE OXIDOREDUCTASE CHAIN 3"/>
    <property type="match status" value="1"/>
</dbReference>
<name>A0AA95EJF7_9ANNE</name>
<comment type="catalytic activity">
    <reaction evidence="8 9">
        <text>a ubiquinone + NADH + 5 H(+)(in) = a ubiquinol + NAD(+) + 4 H(+)(out)</text>
        <dbReference type="Rhea" id="RHEA:29091"/>
        <dbReference type="Rhea" id="RHEA-COMP:9565"/>
        <dbReference type="Rhea" id="RHEA-COMP:9566"/>
        <dbReference type="ChEBI" id="CHEBI:15378"/>
        <dbReference type="ChEBI" id="CHEBI:16389"/>
        <dbReference type="ChEBI" id="CHEBI:17976"/>
        <dbReference type="ChEBI" id="CHEBI:57540"/>
        <dbReference type="ChEBI" id="CHEBI:57945"/>
        <dbReference type="EC" id="7.1.1.2"/>
    </reaction>
</comment>
<keyword evidence="9" id="KW-0249">Electron transport</keyword>
<dbReference type="GO" id="GO:0008137">
    <property type="term" value="F:NADH dehydrogenase (ubiquinone) activity"/>
    <property type="evidence" value="ECO:0007669"/>
    <property type="project" value="UniProtKB-UniRule"/>
</dbReference>
<gene>
    <name evidence="10" type="primary">nad3</name>
</gene>
<keyword evidence="9 10" id="KW-0496">Mitochondrion</keyword>
<comment type="subcellular location">
    <subcellularLocation>
        <location evidence="1">Membrane</location>
    </subcellularLocation>
    <subcellularLocation>
        <location evidence="9">Mitochondrion membrane</location>
        <topology evidence="9">Multi-pass membrane protein</topology>
    </subcellularLocation>
</comment>
<dbReference type="GO" id="GO:0030964">
    <property type="term" value="C:NADH dehydrogenase complex"/>
    <property type="evidence" value="ECO:0007669"/>
    <property type="project" value="TreeGrafter"/>
</dbReference>
<dbReference type="PANTHER" id="PTHR11058:SF9">
    <property type="entry name" value="NADH-UBIQUINONE OXIDOREDUCTASE CHAIN 3"/>
    <property type="match status" value="1"/>
</dbReference>
<keyword evidence="9" id="KW-1278">Translocase</keyword>
<protein>
    <recommendedName>
        <fullName evidence="3 9">NADH-ubiquinone oxidoreductase chain 3</fullName>
        <ecNumber evidence="9">7.1.1.2</ecNumber>
    </recommendedName>
</protein>
<dbReference type="EC" id="7.1.1.2" evidence="9"/>
<evidence type="ECO:0000256" key="3">
    <source>
        <dbReference type="ARBA" id="ARBA00021007"/>
    </source>
</evidence>
<keyword evidence="4 9" id="KW-0813">Transport</keyword>
<dbReference type="GO" id="GO:0031966">
    <property type="term" value="C:mitochondrial membrane"/>
    <property type="evidence" value="ECO:0007669"/>
    <property type="project" value="UniProtKB-SubCell"/>
</dbReference>
<dbReference type="Gene3D" id="1.20.58.1610">
    <property type="entry name" value="NADH:ubiquinone/plastoquinone oxidoreductase, chain 3"/>
    <property type="match status" value="1"/>
</dbReference>
<evidence type="ECO:0000256" key="1">
    <source>
        <dbReference type="ARBA" id="ARBA00004370"/>
    </source>
</evidence>
<dbReference type="AlphaFoldDB" id="A0AA95EJF7"/>
<comment type="similarity">
    <text evidence="2 9">Belongs to the complex I subunit 3 family.</text>
</comment>
<accession>A0AA95EJF7</accession>
<evidence type="ECO:0000256" key="5">
    <source>
        <dbReference type="ARBA" id="ARBA00022692"/>
    </source>
</evidence>
<feature type="transmembrane region" description="Helical" evidence="9">
    <location>
        <begin position="57"/>
        <end position="83"/>
    </location>
</feature>
<feature type="transmembrane region" description="Helical" evidence="9">
    <location>
        <begin position="6"/>
        <end position="26"/>
    </location>
</feature>
<organism evidence="10">
    <name type="scientific">Polydora cf. ciliata DS-2023</name>
    <dbReference type="NCBI Taxonomy" id="3033393"/>
    <lineage>
        <taxon>Eukaryota</taxon>
        <taxon>Metazoa</taxon>
        <taxon>Spiralia</taxon>
        <taxon>Lophotrochozoa</taxon>
        <taxon>Annelida</taxon>
        <taxon>Polychaeta</taxon>
        <taxon>Sedentaria</taxon>
        <taxon>Canalipalpata</taxon>
        <taxon>Spionida</taxon>
        <taxon>Spionidae</taxon>
        <taxon>Polydora</taxon>
    </lineage>
</organism>
<keyword evidence="7 9" id="KW-0472">Membrane</keyword>
<keyword evidence="6 9" id="KW-1133">Transmembrane helix</keyword>
<keyword evidence="5 9" id="KW-0812">Transmembrane</keyword>
<dbReference type="InterPro" id="IPR038430">
    <property type="entry name" value="NDAH_ubi_oxred_su3_sf"/>
</dbReference>
<keyword evidence="9" id="KW-0520">NAD</keyword>
<dbReference type="Pfam" id="PF00507">
    <property type="entry name" value="Oxidored_q4"/>
    <property type="match status" value="1"/>
</dbReference>